<protein>
    <submittedName>
        <fullName evidence="1">Uncharacterized protein</fullName>
    </submittedName>
</protein>
<sequence>MKSLQRLQLLLVFVVLFAYHNHSSHLQHLLSKKSDCHTCVAQIEKPQFSQALNLLIENTTLDTHQYPKRVRKIASRHDALVPNIQWIDFEGLHLYQIEPLPLGYDANAPPFLYS</sequence>
<reference evidence="1" key="1">
    <citation type="submission" date="2016-10" db="EMBL/GenBank/DDBJ databases">
        <authorList>
            <person name="de Groot N.N."/>
        </authorList>
    </citation>
    <scope>NUCLEOTIDE SEQUENCE</scope>
</reference>
<name>A0A1W1BHH1_9ZZZZ</name>
<proteinExistence type="predicted"/>
<accession>A0A1W1BHH1</accession>
<dbReference type="EMBL" id="FPHM01000008">
    <property type="protein sequence ID" value="SFV52963.1"/>
    <property type="molecule type" value="Genomic_DNA"/>
</dbReference>
<gene>
    <name evidence="1" type="ORF">MNB_SV-13-405</name>
</gene>
<evidence type="ECO:0000313" key="1">
    <source>
        <dbReference type="EMBL" id="SFV52963.1"/>
    </source>
</evidence>
<organism evidence="1">
    <name type="scientific">hydrothermal vent metagenome</name>
    <dbReference type="NCBI Taxonomy" id="652676"/>
    <lineage>
        <taxon>unclassified sequences</taxon>
        <taxon>metagenomes</taxon>
        <taxon>ecological metagenomes</taxon>
    </lineage>
</organism>
<dbReference type="AlphaFoldDB" id="A0A1W1BHH1"/>